<gene>
    <name evidence="5" type="ORF">LITE_LOCUS25508</name>
</gene>
<dbReference type="EMBL" id="CAMGYJ010000006">
    <property type="protein sequence ID" value="CAI0437556.1"/>
    <property type="molecule type" value="Genomic_DNA"/>
</dbReference>
<dbReference type="Gene3D" id="3.40.30.10">
    <property type="entry name" value="Glutaredoxin"/>
    <property type="match status" value="1"/>
</dbReference>
<organism evidence="5 6">
    <name type="scientific">Linum tenue</name>
    <dbReference type="NCBI Taxonomy" id="586396"/>
    <lineage>
        <taxon>Eukaryota</taxon>
        <taxon>Viridiplantae</taxon>
        <taxon>Streptophyta</taxon>
        <taxon>Embryophyta</taxon>
        <taxon>Tracheophyta</taxon>
        <taxon>Spermatophyta</taxon>
        <taxon>Magnoliopsida</taxon>
        <taxon>eudicotyledons</taxon>
        <taxon>Gunneridae</taxon>
        <taxon>Pentapetalae</taxon>
        <taxon>rosids</taxon>
        <taxon>fabids</taxon>
        <taxon>Malpighiales</taxon>
        <taxon>Linaceae</taxon>
        <taxon>Linum</taxon>
    </lineage>
</organism>
<dbReference type="PANTHER" id="PTHR31902:SF14">
    <property type="entry name" value="ACTIN PATCHES DISTAL PROTEIN 1"/>
    <property type="match status" value="1"/>
</dbReference>
<name>A0AAV0LTK0_9ROSI</name>
<dbReference type="AlphaFoldDB" id="A0AAV0LTK0"/>
<evidence type="ECO:0000256" key="1">
    <source>
        <dbReference type="ARBA" id="ARBA00005485"/>
    </source>
</evidence>
<dbReference type="FunFam" id="3.40.30.10:FF:000213">
    <property type="entry name" value="APD1p protein"/>
    <property type="match status" value="1"/>
</dbReference>
<dbReference type="SUPFAM" id="SSF52833">
    <property type="entry name" value="Thioredoxin-like"/>
    <property type="match status" value="1"/>
</dbReference>
<evidence type="ECO:0000313" key="5">
    <source>
        <dbReference type="EMBL" id="CAI0437556.1"/>
    </source>
</evidence>
<feature type="coiled-coil region" evidence="3">
    <location>
        <begin position="403"/>
        <end position="465"/>
    </location>
</feature>
<dbReference type="InterPro" id="IPR036249">
    <property type="entry name" value="Thioredoxin-like_sf"/>
</dbReference>
<evidence type="ECO:0000256" key="3">
    <source>
        <dbReference type="SAM" id="Coils"/>
    </source>
</evidence>
<evidence type="ECO:0000313" key="6">
    <source>
        <dbReference type="Proteomes" id="UP001154282"/>
    </source>
</evidence>
<reference evidence="5" key="1">
    <citation type="submission" date="2022-08" db="EMBL/GenBank/DDBJ databases">
        <authorList>
            <person name="Gutierrez-Valencia J."/>
        </authorList>
    </citation>
    <scope>NUCLEOTIDE SEQUENCE</scope>
</reference>
<feature type="region of interest" description="Disordered" evidence="4">
    <location>
        <begin position="588"/>
        <end position="607"/>
    </location>
</feature>
<evidence type="ECO:0000256" key="4">
    <source>
        <dbReference type="SAM" id="MobiDB-lite"/>
    </source>
</evidence>
<feature type="coiled-coil region" evidence="3">
    <location>
        <begin position="247"/>
        <end position="360"/>
    </location>
</feature>
<comment type="caution">
    <text evidence="5">The sequence shown here is derived from an EMBL/GenBank/DDBJ whole genome shotgun (WGS) entry which is preliminary data.</text>
</comment>
<protein>
    <submittedName>
        <fullName evidence="5">Uncharacterized protein</fullName>
    </submittedName>
</protein>
<keyword evidence="2 3" id="KW-0175">Coiled coil</keyword>
<proteinExistence type="inferred from homology"/>
<comment type="similarity">
    <text evidence="1">Belongs to the WEB family.</text>
</comment>
<dbReference type="CDD" id="cd03062">
    <property type="entry name" value="TRX_Fd_Sucrase"/>
    <property type="match status" value="1"/>
</dbReference>
<dbReference type="InterPro" id="IPR009737">
    <property type="entry name" value="Aim32/Apd1-like"/>
</dbReference>
<feature type="region of interest" description="Disordered" evidence="4">
    <location>
        <begin position="1"/>
        <end position="20"/>
    </location>
</feature>
<sequence length="1150" mass="127365">MVSKEQHGGTTDSPKAVVGEIDTRAPFQSVKDAVTLFGEGAFSGEKPAIKKPKPHSAERVYAKDTQLHVAQKELNKLKDQLDNAETTKAQALTELEKAKRTVDDLTQKLKTINEAKELALRATETAKNQVKQIEEANSGLNQPTDAARLQDLEAAREQYITVFSELDVAKQELRKLRQQCDASLEAKLAAITQTAEAAHSTKVNVEKVGELSKEISSMQESIGQVKLASLQSHEEQTKIFSDKDLQKQSYKATLEESANKLIALKNEFDPELAQNLEKQLTETMNEISGLREQMDRAKASDLDSVKTVTSELDGAKESLQKVVEEESALRSLLESLKLELENVKKQHLELKEKEAETESIAGNLHVKLRKCKLELEAAIAEESKARGASEEMFTNLHQLSVESENARCQTEEMKSKAEELKKEAEATRVELEEADKKLKLALEEAEEAKTAEVRALDQIKALSERTNAARASTSESGANITISRDEFEALKRKVKESDELAEMKVAAAVAQVEAEKASENEALKRIEAMQKEIGDMNAATQEALKRAEMAEAAKRAVEGELRRWRERDQKKAAETASRILAETRVASEAAASPFHNRMPPKPVMQKQNTLPPQKVMEVRKLEKGKTSVSKKVLVSNLSGIFHRKKNQVEGGSPSYLPDAVTHSCRLNIFHFSLPRRWPKPISSPPRSQPPIFPFLRFSPAPAVMGSHHREDPLSYPNNIPSSSSSPITVSDYLDPAAAFLSSDPSNNSLLGSASSSFQNDQGFLTDAAAVAANIDAEFGFSRPDFRQSPLVGTVKYYERHVFLCYKNPSVWPQRIEAAEFDRLPRLLSAAVTARKAYMRKETRLTICEGHDGTETSNGDVLIFPDMVRYRRLTHFDVETFVEEVLVKDGEWMPGTPEKLHGCYVFVCSHASRDRCCGVCGPAIIGRFKEEIEVRGMQSRVSVSACSHIGGHKYAGNIIIFGSSVSGGITGHWYGYVSPDDVPILLEQHIGRGEIVDWLWRGQMGLSVEDQIRWQEQRLQLNGHGDVTDSREVPHRTTDVEASVAAGSVSESEAIGGRCQEIGNSASYSQKPVSTETSKPKEGKLSLLEEKKGNKKFISRRNSGKKSLAHRVCGKPTWLESWELEDTYAVAAVLCAVASVAVAYKCYKQLS</sequence>
<dbReference type="Pfam" id="PF05701">
    <property type="entry name" value="WEMBL"/>
    <property type="match status" value="1"/>
</dbReference>
<evidence type="ECO:0000256" key="2">
    <source>
        <dbReference type="ARBA" id="ARBA00023054"/>
    </source>
</evidence>
<dbReference type="PANTHER" id="PTHR31902">
    <property type="entry name" value="ACTIN PATCHES DISTAL PROTEIN 1"/>
    <property type="match status" value="1"/>
</dbReference>
<dbReference type="Pfam" id="PF06999">
    <property type="entry name" value="Suc_Fer-like"/>
    <property type="match status" value="1"/>
</dbReference>
<accession>A0AAV0LTK0</accession>
<feature type="coiled-coil region" evidence="3">
    <location>
        <begin position="500"/>
        <end position="567"/>
    </location>
</feature>
<feature type="coiled-coil region" evidence="3">
    <location>
        <begin position="67"/>
        <end position="136"/>
    </location>
</feature>
<dbReference type="InterPro" id="IPR008545">
    <property type="entry name" value="Web"/>
</dbReference>
<dbReference type="Proteomes" id="UP001154282">
    <property type="component" value="Unassembled WGS sequence"/>
</dbReference>
<keyword evidence="6" id="KW-1185">Reference proteome</keyword>